<dbReference type="AlphaFoldDB" id="A0A5B9DJA8"/>
<organism evidence="3 4">
    <name type="scientific">Paradevosia tibetensis</name>
    <dbReference type="NCBI Taxonomy" id="1447062"/>
    <lineage>
        <taxon>Bacteria</taxon>
        <taxon>Pseudomonadati</taxon>
        <taxon>Pseudomonadota</taxon>
        <taxon>Alphaproteobacteria</taxon>
        <taxon>Hyphomicrobiales</taxon>
        <taxon>Devosiaceae</taxon>
        <taxon>Paradevosia</taxon>
    </lineage>
</organism>
<feature type="transmembrane region" description="Helical" evidence="2">
    <location>
        <begin position="135"/>
        <end position="159"/>
    </location>
</feature>
<keyword evidence="2" id="KW-1133">Transmembrane helix</keyword>
<sequence>MKPEGRKRAQYTDRERIRKGSQAPDQHCFAKGLTYLVNVGLAVQERGAADGRDGAILPGQLAAEGKMRLILRTLGTWLLSIAVILGVIDGTKSLAANAVITTSLGDLWTSLNATSLEWVQAFLETRFFGPVLTPMLASLLTVPSFVVVGVPAIVLAFLGRSRYVRQYVKTDEI</sequence>
<protein>
    <submittedName>
        <fullName evidence="3">Uncharacterized protein</fullName>
    </submittedName>
</protein>
<keyword evidence="2" id="KW-0812">Transmembrane</keyword>
<feature type="transmembrane region" description="Helical" evidence="2">
    <location>
        <begin position="69"/>
        <end position="88"/>
    </location>
</feature>
<dbReference type="KEGG" id="yti:FNA67_02475"/>
<evidence type="ECO:0000256" key="2">
    <source>
        <dbReference type="SAM" id="Phobius"/>
    </source>
</evidence>
<keyword evidence="4" id="KW-1185">Reference proteome</keyword>
<feature type="region of interest" description="Disordered" evidence="1">
    <location>
        <begin position="1"/>
        <end position="23"/>
    </location>
</feature>
<dbReference type="EMBL" id="CP041690">
    <property type="protein sequence ID" value="QEE19106.1"/>
    <property type="molecule type" value="Genomic_DNA"/>
</dbReference>
<evidence type="ECO:0000313" key="4">
    <source>
        <dbReference type="Proteomes" id="UP000321062"/>
    </source>
</evidence>
<dbReference type="OrthoDB" id="8139648at2"/>
<evidence type="ECO:0000313" key="3">
    <source>
        <dbReference type="EMBL" id="QEE19106.1"/>
    </source>
</evidence>
<reference evidence="3 4" key="1">
    <citation type="journal article" date="2015" name="Int. J. Syst. Evol. Microbiol.">
        <title>Youhaiella tibetensis gen. nov., sp. nov., isolated from subsurface sediment.</title>
        <authorList>
            <person name="Wang Y.X."/>
            <person name="Huang F.Q."/>
            <person name="Nogi Y."/>
            <person name="Pang S.J."/>
            <person name="Wang P.K."/>
            <person name="Lv J."/>
        </authorList>
    </citation>
    <scope>NUCLEOTIDE SEQUENCE [LARGE SCALE GENOMIC DNA]</scope>
    <source>
        <strain evidence="4">fig4</strain>
    </source>
</reference>
<keyword evidence="2" id="KW-0472">Membrane</keyword>
<dbReference type="RefSeq" id="WP_145976863.1">
    <property type="nucleotide sequence ID" value="NZ_BMFM01000001.1"/>
</dbReference>
<evidence type="ECO:0000256" key="1">
    <source>
        <dbReference type="SAM" id="MobiDB-lite"/>
    </source>
</evidence>
<proteinExistence type="predicted"/>
<accession>A0A5B9DJA8</accession>
<gene>
    <name evidence="3" type="ORF">FNA67_02475</name>
</gene>
<feature type="compositionally biased region" description="Basic and acidic residues" evidence="1">
    <location>
        <begin position="1"/>
        <end position="18"/>
    </location>
</feature>
<dbReference type="Proteomes" id="UP000321062">
    <property type="component" value="Chromosome"/>
</dbReference>
<name>A0A5B9DJA8_9HYPH</name>